<dbReference type="AlphaFoldDB" id="A0A3B6U643"/>
<evidence type="ECO:0008006" key="5">
    <source>
        <dbReference type="Google" id="ProtNLM"/>
    </source>
</evidence>
<evidence type="ECO:0000313" key="3">
    <source>
        <dbReference type="EnsemblPlants" id="TraesCSU02G113000.1"/>
    </source>
</evidence>
<sequence length="393" mass="43907">MAATLGGGHTSPAATPPLEDRDLLTDVLLRLTPQPSSLPRASLVCGRWRRLVSDPRFGRRFRLRHRRNPPLLGFFDMGTRGLYFVPTLESPDRVPPGRFSLQLDDGDEAVPLGSRHGLVLLFNVSRKQILVWDPVTNDQHRVALPPRFTGHVNMTVIHGAVLRAARDVQHFQVVLLVVDNDDDIHHIRALACVYSSETGVWGDVISAPLLPKVDLSSLYTRVYQPKAAVLVESSLYWMLVGNLVGILEFDLVKWSIALIPAPVDVFTEGKYEFTVLRTEGGGLGFLFLSKSDFSAQLWKRRTTSDGVASWELGRTIELDKLIPLNSKERAHTFIVGFAEDNNVVFLWMVMGAFMIHLESLQLKKLPDLTVISCYHPFESVFAAVTGMPLHISK</sequence>
<dbReference type="SUPFAM" id="SSF81383">
    <property type="entry name" value="F-box domain"/>
    <property type="match status" value="1"/>
</dbReference>
<reference evidence="3" key="1">
    <citation type="submission" date="2018-08" db="EMBL/GenBank/DDBJ databases">
        <authorList>
            <person name="Rossello M."/>
        </authorList>
    </citation>
    <scope>NUCLEOTIDE SEQUENCE [LARGE SCALE GENOMIC DNA]</scope>
    <source>
        <strain evidence="3">cv. Chinese Spring</strain>
    </source>
</reference>
<dbReference type="InterPro" id="IPR001810">
    <property type="entry name" value="F-box_dom"/>
</dbReference>
<dbReference type="Pfam" id="PF23635">
    <property type="entry name" value="Beta-prop_AT5G49610-like"/>
    <property type="match status" value="1"/>
</dbReference>
<evidence type="ECO:0000259" key="1">
    <source>
        <dbReference type="Pfam" id="PF12937"/>
    </source>
</evidence>
<dbReference type="OMA" id="AHTFIVG"/>
<name>A0A3B6U643_WHEAT</name>
<dbReference type="PANTHER" id="PTHR32133:SF320">
    <property type="entry name" value="F-BOX DOMAIN-CONTAINING PROTEIN"/>
    <property type="match status" value="1"/>
</dbReference>
<dbReference type="Gene3D" id="1.20.1280.50">
    <property type="match status" value="1"/>
</dbReference>
<keyword evidence="4" id="KW-1185">Reference proteome</keyword>
<dbReference type="OrthoDB" id="605137at2759"/>
<evidence type="ECO:0000313" key="4">
    <source>
        <dbReference type="Proteomes" id="UP000019116"/>
    </source>
</evidence>
<protein>
    <recommendedName>
        <fullName evidence="5">F-box domain-containing protein</fullName>
    </recommendedName>
</protein>
<dbReference type="InterPro" id="IPR036047">
    <property type="entry name" value="F-box-like_dom_sf"/>
</dbReference>
<proteinExistence type="predicted"/>
<organism evidence="3">
    <name type="scientific">Triticum aestivum</name>
    <name type="common">Wheat</name>
    <dbReference type="NCBI Taxonomy" id="4565"/>
    <lineage>
        <taxon>Eukaryota</taxon>
        <taxon>Viridiplantae</taxon>
        <taxon>Streptophyta</taxon>
        <taxon>Embryophyta</taxon>
        <taxon>Tracheophyta</taxon>
        <taxon>Spermatophyta</taxon>
        <taxon>Magnoliopsida</taxon>
        <taxon>Liliopsida</taxon>
        <taxon>Poales</taxon>
        <taxon>Poaceae</taxon>
        <taxon>BOP clade</taxon>
        <taxon>Pooideae</taxon>
        <taxon>Triticodae</taxon>
        <taxon>Triticeae</taxon>
        <taxon>Triticinae</taxon>
        <taxon>Triticum</taxon>
    </lineage>
</organism>
<feature type="domain" description="F-box protein AT5G49610-like beta-propeller" evidence="2">
    <location>
        <begin position="114"/>
        <end position="369"/>
    </location>
</feature>
<dbReference type="Pfam" id="PF12937">
    <property type="entry name" value="F-box-like"/>
    <property type="match status" value="1"/>
</dbReference>
<accession>A0A3B6U643</accession>
<evidence type="ECO:0000259" key="2">
    <source>
        <dbReference type="Pfam" id="PF23635"/>
    </source>
</evidence>
<dbReference type="Proteomes" id="UP000019116">
    <property type="component" value="Chromosome Un"/>
</dbReference>
<reference evidence="3" key="2">
    <citation type="submission" date="2018-10" db="UniProtKB">
        <authorList>
            <consortium name="EnsemblPlants"/>
        </authorList>
    </citation>
    <scope>IDENTIFICATION</scope>
</reference>
<dbReference type="Gramene" id="TraesCSU02G113000.1">
    <property type="protein sequence ID" value="TraesCSU02G113000.1"/>
    <property type="gene ID" value="TraesCSU02G113000"/>
</dbReference>
<dbReference type="PANTHER" id="PTHR32133">
    <property type="entry name" value="OS07G0120400 PROTEIN"/>
    <property type="match status" value="1"/>
</dbReference>
<feature type="domain" description="F-box" evidence="1">
    <location>
        <begin position="22"/>
        <end position="63"/>
    </location>
</feature>
<dbReference type="EnsemblPlants" id="TraesCSU02G113000.1">
    <property type="protein sequence ID" value="TraesCSU02G113000.1"/>
    <property type="gene ID" value="TraesCSU02G113000"/>
</dbReference>
<dbReference type="InterPro" id="IPR056594">
    <property type="entry name" value="AT5G49610-like_b-prop"/>
</dbReference>